<keyword evidence="6 10" id="KW-0407">Ion channel</keyword>
<reference evidence="11 12" key="2">
    <citation type="journal article" date="2016" name="J. Biotechnol.">
        <title>Complete genome sequence of Arthrobacter alpinus ERGS4:06, a yellow pigmented bacterium tolerant to cold and radiations isolated from Sikkim Himalaya.</title>
        <authorList>
            <person name="Kumar R."/>
            <person name="Singh D."/>
            <person name="Swarnkar M.K."/>
            <person name="Singh A.K."/>
            <person name="Kumar S."/>
        </authorList>
    </citation>
    <scope>NUCLEOTIDE SEQUENCE [LARGE SCALE GENOMIC DNA]</scope>
    <source>
        <strain evidence="11 12">ERGS4:06</strain>
    </source>
</reference>
<evidence type="ECO:0000313" key="11">
    <source>
        <dbReference type="EMBL" id="ALO67471.1"/>
    </source>
</evidence>
<keyword evidence="10" id="KW-0406">Ion transport</keyword>
<comment type="similarity">
    <text evidence="7 10">Belongs to the fluoride channel Fluc/FEX (TC 1.A.43) family.</text>
</comment>
<comment type="activity regulation">
    <text evidence="10">Na(+) is not transported, but it plays an essential structural role and its presence is essential for fluoride channel function.</text>
</comment>
<dbReference type="GO" id="GO:0140114">
    <property type="term" value="P:cellular detoxification of fluoride"/>
    <property type="evidence" value="ECO:0007669"/>
    <property type="project" value="UniProtKB-UniRule"/>
</dbReference>
<feature type="transmembrane region" description="Helical" evidence="10">
    <location>
        <begin position="63"/>
        <end position="81"/>
    </location>
</feature>
<organism evidence="11 12">
    <name type="scientific">Arthrobacter alpinus</name>
    <dbReference type="NCBI Taxonomy" id="656366"/>
    <lineage>
        <taxon>Bacteria</taxon>
        <taxon>Bacillati</taxon>
        <taxon>Actinomycetota</taxon>
        <taxon>Actinomycetes</taxon>
        <taxon>Micrococcales</taxon>
        <taxon>Micrococcaceae</taxon>
        <taxon>Arthrobacter</taxon>
    </lineage>
</organism>
<dbReference type="GO" id="GO:0046872">
    <property type="term" value="F:metal ion binding"/>
    <property type="evidence" value="ECO:0007669"/>
    <property type="project" value="UniProtKB-KW"/>
</dbReference>
<dbReference type="PANTHER" id="PTHR28259:SF1">
    <property type="entry name" value="FLUORIDE EXPORT PROTEIN 1-RELATED"/>
    <property type="match status" value="1"/>
</dbReference>
<reference evidence="12" key="1">
    <citation type="submission" date="2015-11" db="EMBL/GenBank/DDBJ databases">
        <authorList>
            <person name="Kumar R."/>
            <person name="Singh D."/>
            <person name="Swarnkar M.K."/>
            <person name="Singh A.K."/>
            <person name="Kumar S."/>
        </authorList>
    </citation>
    <scope>NUCLEOTIDE SEQUENCE [LARGE SCALE GENOMIC DNA]</scope>
    <source>
        <strain evidence="12">ERGS4:06</strain>
    </source>
</reference>
<keyword evidence="4 10" id="KW-1133">Transmembrane helix</keyword>
<feature type="transmembrane region" description="Helical" evidence="10">
    <location>
        <begin position="34"/>
        <end position="56"/>
    </location>
</feature>
<evidence type="ECO:0000256" key="3">
    <source>
        <dbReference type="ARBA" id="ARBA00022692"/>
    </source>
</evidence>
<evidence type="ECO:0000256" key="10">
    <source>
        <dbReference type="HAMAP-Rule" id="MF_00454"/>
    </source>
</evidence>
<feature type="binding site" evidence="10">
    <location>
        <position position="79"/>
    </location>
    <ligand>
        <name>Na(+)</name>
        <dbReference type="ChEBI" id="CHEBI:29101"/>
        <note>structural</note>
    </ligand>
</feature>
<comment type="subcellular location">
    <subcellularLocation>
        <location evidence="1 10">Cell membrane</location>
        <topology evidence="1 10">Multi-pass membrane protein</topology>
    </subcellularLocation>
</comment>
<feature type="transmembrane region" description="Helical" evidence="10">
    <location>
        <begin position="101"/>
        <end position="121"/>
    </location>
</feature>
<dbReference type="EMBL" id="CP013200">
    <property type="protein sequence ID" value="ALO67471.1"/>
    <property type="molecule type" value="Genomic_DNA"/>
</dbReference>
<evidence type="ECO:0000256" key="7">
    <source>
        <dbReference type="ARBA" id="ARBA00035120"/>
    </source>
</evidence>
<evidence type="ECO:0000256" key="2">
    <source>
        <dbReference type="ARBA" id="ARBA00022475"/>
    </source>
</evidence>
<keyword evidence="10" id="KW-0915">Sodium</keyword>
<dbReference type="HAMAP" id="MF_00454">
    <property type="entry name" value="FluC"/>
    <property type="match status" value="1"/>
</dbReference>
<proteinExistence type="inferred from homology"/>
<comment type="catalytic activity">
    <reaction evidence="8">
        <text>fluoride(in) = fluoride(out)</text>
        <dbReference type="Rhea" id="RHEA:76159"/>
        <dbReference type="ChEBI" id="CHEBI:17051"/>
    </reaction>
    <physiologicalReaction direction="left-to-right" evidence="8">
        <dbReference type="Rhea" id="RHEA:76160"/>
    </physiologicalReaction>
</comment>
<dbReference type="RefSeq" id="WP_062290377.1">
    <property type="nucleotide sequence ID" value="NZ_CP013200.1"/>
</dbReference>
<evidence type="ECO:0000256" key="8">
    <source>
        <dbReference type="ARBA" id="ARBA00035585"/>
    </source>
</evidence>
<keyword evidence="10" id="KW-0813">Transport</keyword>
<dbReference type="InterPro" id="IPR003691">
    <property type="entry name" value="FluC"/>
</dbReference>
<evidence type="ECO:0000313" key="12">
    <source>
        <dbReference type="Proteomes" id="UP000059574"/>
    </source>
</evidence>
<evidence type="ECO:0000256" key="5">
    <source>
        <dbReference type="ARBA" id="ARBA00023136"/>
    </source>
</evidence>
<sequence>MSALLFWAVAVCGGLGAATRFAIDSTVINRVRLAFPWVTFFINVTGSFALGLLTAWLTGALGAPEWVLLLAAGFLGGYTTFSTTSYDTIRLLNERRYSASLLNLFGTLLAGVAAAALGLWCGSLF</sequence>
<dbReference type="GO" id="GO:0005886">
    <property type="term" value="C:plasma membrane"/>
    <property type="evidence" value="ECO:0007669"/>
    <property type="project" value="UniProtKB-SubCell"/>
</dbReference>
<dbReference type="PANTHER" id="PTHR28259">
    <property type="entry name" value="FLUORIDE EXPORT PROTEIN 1-RELATED"/>
    <property type="match status" value="1"/>
</dbReference>
<dbReference type="Proteomes" id="UP000059574">
    <property type="component" value="Chromosome"/>
</dbReference>
<name>A0A0S2M195_9MICC</name>
<dbReference type="NCBIfam" id="TIGR00494">
    <property type="entry name" value="crcB"/>
    <property type="match status" value="1"/>
</dbReference>
<protein>
    <recommendedName>
        <fullName evidence="10">Fluoride-specific ion channel FluC</fullName>
    </recommendedName>
</protein>
<dbReference type="AlphaFoldDB" id="A0A0S2M195"/>
<keyword evidence="3 10" id="KW-0812">Transmembrane</keyword>
<comment type="function">
    <text evidence="9 10">Fluoride-specific ion channel. Important for reducing fluoride concentration in the cell, thus reducing its toxicity.</text>
</comment>
<accession>A0A0S2M195</accession>
<dbReference type="Pfam" id="PF02537">
    <property type="entry name" value="CRCB"/>
    <property type="match status" value="1"/>
</dbReference>
<keyword evidence="5 10" id="KW-0472">Membrane</keyword>
<gene>
    <name evidence="10" type="primary">fluC</name>
    <name evidence="10" type="synonym">crcB</name>
    <name evidence="11" type="ORF">AS189_14450</name>
</gene>
<feature type="binding site" evidence="10">
    <location>
        <position position="76"/>
    </location>
    <ligand>
        <name>Na(+)</name>
        <dbReference type="ChEBI" id="CHEBI:29101"/>
        <note>structural</note>
    </ligand>
</feature>
<keyword evidence="2 10" id="KW-1003">Cell membrane</keyword>
<evidence type="ECO:0000256" key="9">
    <source>
        <dbReference type="ARBA" id="ARBA00049940"/>
    </source>
</evidence>
<evidence type="ECO:0000256" key="6">
    <source>
        <dbReference type="ARBA" id="ARBA00023303"/>
    </source>
</evidence>
<dbReference type="GO" id="GO:0062054">
    <property type="term" value="F:fluoride channel activity"/>
    <property type="evidence" value="ECO:0007669"/>
    <property type="project" value="UniProtKB-UniRule"/>
</dbReference>
<keyword evidence="10" id="KW-0479">Metal-binding</keyword>
<evidence type="ECO:0000256" key="1">
    <source>
        <dbReference type="ARBA" id="ARBA00004651"/>
    </source>
</evidence>
<dbReference type="OrthoDB" id="5148600at2"/>
<evidence type="ECO:0000256" key="4">
    <source>
        <dbReference type="ARBA" id="ARBA00022989"/>
    </source>
</evidence>